<evidence type="ECO:0000313" key="2">
    <source>
        <dbReference type="Proteomes" id="UP000054709"/>
    </source>
</evidence>
<dbReference type="OrthoDB" id="2620474at2"/>
<dbReference type="EMBL" id="LCZJ02000054">
    <property type="protein sequence ID" value="KTD83571.1"/>
    <property type="molecule type" value="Genomic_DNA"/>
</dbReference>
<gene>
    <name evidence="1" type="ORF">UQ64_01635</name>
</gene>
<dbReference type="AlphaFoldDB" id="A0A0W1AQP8"/>
<dbReference type="RefSeq" id="WP_060626630.1">
    <property type="nucleotide sequence ID" value="NZ_LCZJ02000054.1"/>
</dbReference>
<reference evidence="1 2" key="1">
    <citation type="journal article" date="2015" name="Int. Biodeterior. Biodegradation">
        <title>Physiological and genetic screening methods for the isolation of methyl tert-butyl ether-degrading bacteria for bioremediation purposes.</title>
        <authorList>
            <person name="Guisado I.M."/>
            <person name="Purswani J."/>
            <person name="Gonzalez Lopez J."/>
            <person name="Pozo C."/>
        </authorList>
    </citation>
    <scope>NUCLEOTIDE SEQUENCE [LARGE SCALE GENOMIC DNA]</scope>
    <source>
        <strain evidence="1 2">SH7</strain>
    </source>
</reference>
<dbReference type="Proteomes" id="UP000054709">
    <property type="component" value="Unassembled WGS sequence"/>
</dbReference>
<proteinExistence type="predicted"/>
<sequence>MRNKRKLLLSFILLFVIAYISFGAWIAHDTKIILEEAMKRNADMKYMNSSAFENINPVERGMTADSFKYSKSSHHIGFVFPLHFFVVSKAFVTQEYKNDDLAFREPVNVTLILKSGKWYATKVSIKP</sequence>
<organism evidence="1 2">
    <name type="scientific">Paenibacillus etheri</name>
    <dbReference type="NCBI Taxonomy" id="1306852"/>
    <lineage>
        <taxon>Bacteria</taxon>
        <taxon>Bacillati</taxon>
        <taxon>Bacillota</taxon>
        <taxon>Bacilli</taxon>
        <taxon>Bacillales</taxon>
        <taxon>Paenibacillaceae</taxon>
        <taxon>Paenibacillus</taxon>
    </lineage>
</organism>
<evidence type="ECO:0008006" key="3">
    <source>
        <dbReference type="Google" id="ProtNLM"/>
    </source>
</evidence>
<accession>A0A0W1AQP8</accession>
<comment type="caution">
    <text evidence="1">The sequence shown here is derived from an EMBL/GenBank/DDBJ whole genome shotgun (WGS) entry which is preliminary data.</text>
</comment>
<name>A0A0W1AQP8_9BACL</name>
<keyword evidence="2" id="KW-1185">Reference proteome</keyword>
<protein>
    <recommendedName>
        <fullName evidence="3">DUF4878 domain-containing protein</fullName>
    </recommendedName>
</protein>
<evidence type="ECO:0000313" key="1">
    <source>
        <dbReference type="EMBL" id="KTD83571.1"/>
    </source>
</evidence>